<sequence>MLDWVIGFSMTLLILLTVTGNLLVCLAVCATRRLRCLTNCFIVSLAITDLLLGILVLPFSALSYFKDWPLGPTFCNLHTSLDVMLCTASILTLLAISLDRYLAVTMPLRYSSIVLPRRVAVAMAFVWAVSFTVSFLPIHLGWNTEDGNVQNRGPNNETEKCKFELNPLYAVTDASLTFYLPLLVMCWTYYRILRIARRQAQRIVQTRPNLNNHHHSDTSSTTSAALNFVTAVALREHKATVTLAAVIGAFVVCWFPYFTMFTIKGLERDKDFPSEYPLVVWLGYANSALNPVLYAALNRDFRSAYARLLRCGYHGCGRMGQPPYPNAFTAVSGEGGESGGEVALLCGHTSSCRAGQGETGIIMMLQEVNQQTATPSPQHINGVDNDRHCSLGQDRWDWWQGCLNPEGPEGRGKQGTEVSPLPGRGAPWLVAAGACPYSLPPASSPPQPGNRRGEEVKRRKNGQNSDTEDNQLL</sequence>
<dbReference type="EMBL" id="CM055729">
    <property type="protein sequence ID" value="KAJ8015349.1"/>
    <property type="molecule type" value="Genomic_DNA"/>
</dbReference>
<comment type="caution">
    <text evidence="1">The sequence shown here is derived from an EMBL/GenBank/DDBJ whole genome shotgun (WGS) entry which is preliminary data.</text>
</comment>
<organism evidence="1 2">
    <name type="scientific">Dallia pectoralis</name>
    <name type="common">Alaska blackfish</name>
    <dbReference type="NCBI Taxonomy" id="75939"/>
    <lineage>
        <taxon>Eukaryota</taxon>
        <taxon>Metazoa</taxon>
        <taxon>Chordata</taxon>
        <taxon>Craniata</taxon>
        <taxon>Vertebrata</taxon>
        <taxon>Euteleostomi</taxon>
        <taxon>Actinopterygii</taxon>
        <taxon>Neopterygii</taxon>
        <taxon>Teleostei</taxon>
        <taxon>Protacanthopterygii</taxon>
        <taxon>Esociformes</taxon>
        <taxon>Umbridae</taxon>
        <taxon>Dallia</taxon>
    </lineage>
</organism>
<keyword evidence="2" id="KW-1185">Reference proteome</keyword>
<evidence type="ECO:0000313" key="1">
    <source>
        <dbReference type="EMBL" id="KAJ8015349.1"/>
    </source>
</evidence>
<proteinExistence type="predicted"/>
<name>A0ACC2HHA5_DALPE</name>
<protein>
    <submittedName>
        <fullName evidence="1">Uncharacterized protein</fullName>
    </submittedName>
</protein>
<reference evidence="1" key="1">
    <citation type="submission" date="2021-05" db="EMBL/GenBank/DDBJ databases">
        <authorList>
            <person name="Pan Q."/>
            <person name="Jouanno E."/>
            <person name="Zahm M."/>
            <person name="Klopp C."/>
            <person name="Cabau C."/>
            <person name="Louis A."/>
            <person name="Berthelot C."/>
            <person name="Parey E."/>
            <person name="Roest Crollius H."/>
            <person name="Montfort J."/>
            <person name="Robinson-Rechavi M."/>
            <person name="Bouchez O."/>
            <person name="Lampietro C."/>
            <person name="Lopez Roques C."/>
            <person name="Donnadieu C."/>
            <person name="Postlethwait J."/>
            <person name="Bobe J."/>
            <person name="Dillon D."/>
            <person name="Chandos A."/>
            <person name="von Hippel F."/>
            <person name="Guiguen Y."/>
        </authorList>
    </citation>
    <scope>NUCLEOTIDE SEQUENCE</scope>
    <source>
        <strain evidence="1">YG-Jan2019</strain>
    </source>
</reference>
<evidence type="ECO:0000313" key="2">
    <source>
        <dbReference type="Proteomes" id="UP001157502"/>
    </source>
</evidence>
<dbReference type="Proteomes" id="UP001157502">
    <property type="component" value="Chromosome 2"/>
</dbReference>
<accession>A0ACC2HHA5</accession>
<gene>
    <name evidence="1" type="ORF">DPEC_G00025190</name>
</gene>